<dbReference type="NCBIfam" id="NF009888">
    <property type="entry name" value="PRK13348.1"/>
    <property type="match status" value="1"/>
</dbReference>
<dbReference type="PROSITE" id="PS50931">
    <property type="entry name" value="HTH_LYSR"/>
    <property type="match status" value="1"/>
</dbReference>
<dbReference type="PRINTS" id="PR00039">
    <property type="entry name" value="HTHLYSR"/>
</dbReference>
<keyword evidence="7" id="KW-1185">Reference proteome</keyword>
<gene>
    <name evidence="6" type="ORF">GNT65_00820</name>
</gene>
<dbReference type="AlphaFoldDB" id="A0A6L7HSJ3"/>
<dbReference type="PANTHER" id="PTHR30579:SF2">
    <property type="entry name" value="HTH-TYPE TRANSCRIPTIONAL REGULATOR ARGP"/>
    <property type="match status" value="1"/>
</dbReference>
<dbReference type="InterPro" id="IPR036388">
    <property type="entry name" value="WH-like_DNA-bd_sf"/>
</dbReference>
<evidence type="ECO:0000256" key="3">
    <source>
        <dbReference type="ARBA" id="ARBA00023125"/>
    </source>
</evidence>
<evidence type="ECO:0000256" key="4">
    <source>
        <dbReference type="ARBA" id="ARBA00023163"/>
    </source>
</evidence>
<evidence type="ECO:0000313" key="6">
    <source>
        <dbReference type="EMBL" id="MXR67229.1"/>
    </source>
</evidence>
<dbReference type="Gene3D" id="1.10.10.10">
    <property type="entry name" value="Winged helix-like DNA-binding domain superfamily/Winged helix DNA-binding domain"/>
    <property type="match status" value="1"/>
</dbReference>
<dbReference type="InterPro" id="IPR005119">
    <property type="entry name" value="LysR_subst-bd"/>
</dbReference>
<name>A0A6L7HSJ3_9GAMM</name>
<evidence type="ECO:0000256" key="1">
    <source>
        <dbReference type="ARBA" id="ARBA00009437"/>
    </source>
</evidence>
<evidence type="ECO:0000259" key="5">
    <source>
        <dbReference type="PROSITE" id="PS50931"/>
    </source>
</evidence>
<accession>A0A6L7HSJ3</accession>
<dbReference type="PANTHER" id="PTHR30579">
    <property type="entry name" value="TRANSCRIPTIONAL REGULATOR"/>
    <property type="match status" value="1"/>
</dbReference>
<dbReference type="NCBIfam" id="NF002964">
    <property type="entry name" value="PRK03635.1"/>
    <property type="match status" value="1"/>
</dbReference>
<feature type="domain" description="HTH lysR-type" evidence="5">
    <location>
        <begin position="2"/>
        <end position="58"/>
    </location>
</feature>
<comment type="caution">
    <text evidence="6">The sequence shown here is derived from an EMBL/GenBank/DDBJ whole genome shotgun (WGS) entry which is preliminary data.</text>
</comment>
<keyword evidence="3 6" id="KW-0238">DNA-binding</keyword>
<dbReference type="Gene3D" id="3.40.190.290">
    <property type="match status" value="1"/>
</dbReference>
<proteinExistence type="inferred from homology"/>
<dbReference type="RefSeq" id="WP_160793241.1">
    <property type="nucleotide sequence ID" value="NZ_CANMWR010000023.1"/>
</dbReference>
<dbReference type="NCBIfam" id="TIGR03298">
    <property type="entry name" value="argP"/>
    <property type="match status" value="1"/>
</dbReference>
<dbReference type="InterPro" id="IPR036390">
    <property type="entry name" value="WH_DNA-bd_sf"/>
</dbReference>
<dbReference type="InterPro" id="IPR017685">
    <property type="entry name" value="ArgP"/>
</dbReference>
<comment type="similarity">
    <text evidence="1">Belongs to the LysR transcriptional regulatory family.</text>
</comment>
<sequence length="295" mass="32814">MLDYAHLKALSVVIAEGGFERAAKALFITQSAVSQRIKALEERVGQTLLIRSNPVQATPMGKRLLRHYAQVSLLESELSAEIDADDPSLPTVVKIAVNADSLATWFLPALAEVFKRHRWLLELIVDDESYTHHLLKSGEAVGCVTTTEAPLTGCSSEYLGQMEYLCVATEDFIRDYFADGVSPSRLRQAPAVVFSTKDKLHEKFLGEHFAIEPEQWREHQIPSSESFLEAILLGMGYGLVGHLQAEPLLQSGALKLIAPECTMKVPLYWQHWNIKAKQTTLVYRALAATAKQALR</sequence>
<dbReference type="GO" id="GO:0003700">
    <property type="term" value="F:DNA-binding transcription factor activity"/>
    <property type="evidence" value="ECO:0007669"/>
    <property type="project" value="InterPro"/>
</dbReference>
<keyword evidence="2" id="KW-0805">Transcription regulation</keyword>
<organism evidence="6 7">
    <name type="scientific">Shewanella insulae</name>
    <dbReference type="NCBI Taxonomy" id="2681496"/>
    <lineage>
        <taxon>Bacteria</taxon>
        <taxon>Pseudomonadati</taxon>
        <taxon>Pseudomonadota</taxon>
        <taxon>Gammaproteobacteria</taxon>
        <taxon>Alteromonadales</taxon>
        <taxon>Shewanellaceae</taxon>
        <taxon>Shewanella</taxon>
    </lineage>
</organism>
<dbReference type="Pfam" id="PF00126">
    <property type="entry name" value="HTH_1"/>
    <property type="match status" value="1"/>
</dbReference>
<protein>
    <submittedName>
        <fullName evidence="6">ArgP/LysG family DNA-binding transcriptional regulator</fullName>
    </submittedName>
</protein>
<dbReference type="InterPro" id="IPR000847">
    <property type="entry name" value="LysR_HTH_N"/>
</dbReference>
<evidence type="ECO:0000313" key="7">
    <source>
        <dbReference type="Proteomes" id="UP000474778"/>
    </source>
</evidence>
<dbReference type="Pfam" id="PF03466">
    <property type="entry name" value="LysR_substrate"/>
    <property type="match status" value="1"/>
</dbReference>
<dbReference type="EMBL" id="WRPA01000001">
    <property type="protein sequence ID" value="MXR67229.1"/>
    <property type="molecule type" value="Genomic_DNA"/>
</dbReference>
<dbReference type="Proteomes" id="UP000474778">
    <property type="component" value="Unassembled WGS sequence"/>
</dbReference>
<dbReference type="SUPFAM" id="SSF53850">
    <property type="entry name" value="Periplasmic binding protein-like II"/>
    <property type="match status" value="1"/>
</dbReference>
<reference evidence="6 7" key="1">
    <citation type="submission" date="2019-12" db="EMBL/GenBank/DDBJ databases">
        <title>Shewanella insulae sp. nov., isolated from a tidal flat.</title>
        <authorList>
            <person name="Yoon J.-H."/>
        </authorList>
    </citation>
    <scope>NUCLEOTIDE SEQUENCE [LARGE SCALE GENOMIC DNA]</scope>
    <source>
        <strain evidence="6 7">JBTF-M18</strain>
    </source>
</reference>
<keyword evidence="4" id="KW-0804">Transcription</keyword>
<dbReference type="InterPro" id="IPR050176">
    <property type="entry name" value="LTTR"/>
</dbReference>
<dbReference type="GO" id="GO:0003677">
    <property type="term" value="F:DNA binding"/>
    <property type="evidence" value="ECO:0007669"/>
    <property type="project" value="UniProtKB-KW"/>
</dbReference>
<evidence type="ECO:0000256" key="2">
    <source>
        <dbReference type="ARBA" id="ARBA00023015"/>
    </source>
</evidence>
<dbReference type="SUPFAM" id="SSF46785">
    <property type="entry name" value="Winged helix' DNA-binding domain"/>
    <property type="match status" value="1"/>
</dbReference>